<feature type="compositionally biased region" description="Polar residues" evidence="1">
    <location>
        <begin position="204"/>
        <end position="224"/>
    </location>
</feature>
<feature type="region of interest" description="Disordered" evidence="1">
    <location>
        <begin position="203"/>
        <end position="256"/>
    </location>
</feature>
<comment type="caution">
    <text evidence="3">The sequence shown here is derived from an EMBL/GenBank/DDBJ whole genome shotgun (WGS) entry which is preliminary data.</text>
</comment>
<dbReference type="CDD" id="cd11415">
    <property type="entry name" value="bHLH_TS_FERD3L_NATO3"/>
    <property type="match status" value="1"/>
</dbReference>
<dbReference type="PROSITE" id="PS50888">
    <property type="entry name" value="BHLH"/>
    <property type="match status" value="1"/>
</dbReference>
<dbReference type="InterPro" id="IPR011598">
    <property type="entry name" value="bHLH_dom"/>
</dbReference>
<feature type="compositionally biased region" description="Acidic residues" evidence="1">
    <location>
        <begin position="229"/>
        <end position="245"/>
    </location>
</feature>
<proteinExistence type="predicted"/>
<evidence type="ECO:0000313" key="4">
    <source>
        <dbReference type="Proteomes" id="UP001233172"/>
    </source>
</evidence>
<dbReference type="AlphaFoldDB" id="A0AAD8FP93"/>
<dbReference type="InterPro" id="IPR050283">
    <property type="entry name" value="E-box_TF_Regulators"/>
</dbReference>
<dbReference type="InterPro" id="IPR036638">
    <property type="entry name" value="HLH_DNA-bd_sf"/>
</dbReference>
<gene>
    <name evidence="3" type="ORF">Bpfe_000129</name>
</gene>
<dbReference type="SUPFAM" id="SSF47459">
    <property type="entry name" value="HLH, helix-loop-helix DNA-binding domain"/>
    <property type="match status" value="1"/>
</dbReference>
<reference evidence="3" key="1">
    <citation type="journal article" date="2023" name="PLoS Negl. Trop. Dis.">
        <title>A genome sequence for Biomphalaria pfeifferi, the major vector snail for the human-infecting parasite Schistosoma mansoni.</title>
        <authorList>
            <person name="Bu L."/>
            <person name="Lu L."/>
            <person name="Laidemitt M.R."/>
            <person name="Zhang S.M."/>
            <person name="Mutuku M."/>
            <person name="Mkoji G."/>
            <person name="Steinauer M."/>
            <person name="Loker E.S."/>
        </authorList>
    </citation>
    <scope>NUCLEOTIDE SEQUENCE</scope>
    <source>
        <strain evidence="3">KasaAsao</strain>
    </source>
</reference>
<dbReference type="GO" id="GO:0032502">
    <property type="term" value="P:developmental process"/>
    <property type="evidence" value="ECO:0007669"/>
    <property type="project" value="TreeGrafter"/>
</dbReference>
<evidence type="ECO:0000256" key="1">
    <source>
        <dbReference type="SAM" id="MobiDB-lite"/>
    </source>
</evidence>
<reference evidence="3" key="2">
    <citation type="submission" date="2023-04" db="EMBL/GenBank/DDBJ databases">
        <authorList>
            <person name="Bu L."/>
            <person name="Lu L."/>
            <person name="Laidemitt M.R."/>
            <person name="Zhang S.M."/>
            <person name="Mutuku M."/>
            <person name="Mkoji G."/>
            <person name="Steinauer M."/>
            <person name="Loker E.S."/>
        </authorList>
    </citation>
    <scope>NUCLEOTIDE SEQUENCE</scope>
    <source>
        <strain evidence="3">KasaAsao</strain>
        <tissue evidence="3">Whole Snail</tissue>
    </source>
</reference>
<feature type="region of interest" description="Disordered" evidence="1">
    <location>
        <begin position="118"/>
        <end position="137"/>
    </location>
</feature>
<dbReference type="Proteomes" id="UP001233172">
    <property type="component" value="Unassembled WGS sequence"/>
</dbReference>
<sequence>MPSVQDLPPDCGSHFCDVGYNSFALQPGHDAAHCTEERLNASSLPYLYPEPVSYYQQFYDYNDSLGDVSSAHHQQPQQDSYRDNPFVWFGGGNLYSAYNKNVGISDGRLSLRRGVENRLDKSHRKRRAPTMAQRRAANVRERRRMYNLNEAFDNLRQRIPTFAYEKRLSRIETLRLAISYIAFMAGIVNGEDPGRTHLCHVTKNDSQSSEVPSSTNGMDGQASNVYDVLDNEVDDELETENDEDNEHSFDKTLLSA</sequence>
<keyword evidence="4" id="KW-1185">Reference proteome</keyword>
<accession>A0AAD8FP93</accession>
<evidence type="ECO:0000313" key="3">
    <source>
        <dbReference type="EMBL" id="KAK0070146.1"/>
    </source>
</evidence>
<dbReference type="GO" id="GO:0046983">
    <property type="term" value="F:protein dimerization activity"/>
    <property type="evidence" value="ECO:0007669"/>
    <property type="project" value="InterPro"/>
</dbReference>
<organism evidence="3 4">
    <name type="scientific">Biomphalaria pfeifferi</name>
    <name type="common">Bloodfluke planorb</name>
    <name type="synonym">Freshwater snail</name>
    <dbReference type="NCBI Taxonomy" id="112525"/>
    <lineage>
        <taxon>Eukaryota</taxon>
        <taxon>Metazoa</taxon>
        <taxon>Spiralia</taxon>
        <taxon>Lophotrochozoa</taxon>
        <taxon>Mollusca</taxon>
        <taxon>Gastropoda</taxon>
        <taxon>Heterobranchia</taxon>
        <taxon>Euthyneura</taxon>
        <taxon>Panpulmonata</taxon>
        <taxon>Hygrophila</taxon>
        <taxon>Lymnaeoidea</taxon>
        <taxon>Planorbidae</taxon>
        <taxon>Biomphalaria</taxon>
    </lineage>
</organism>
<dbReference type="PANTHER" id="PTHR23349:SF63">
    <property type="entry name" value="FER3-LIKE PROTEIN"/>
    <property type="match status" value="1"/>
</dbReference>
<dbReference type="Pfam" id="PF00010">
    <property type="entry name" value="HLH"/>
    <property type="match status" value="1"/>
</dbReference>
<protein>
    <submittedName>
        <fullName evidence="3">Pancreas transcription factor 1 subunit alpha</fullName>
    </submittedName>
</protein>
<dbReference type="GO" id="GO:0000981">
    <property type="term" value="F:DNA-binding transcription factor activity, RNA polymerase II-specific"/>
    <property type="evidence" value="ECO:0007669"/>
    <property type="project" value="TreeGrafter"/>
</dbReference>
<dbReference type="GO" id="GO:0000977">
    <property type="term" value="F:RNA polymerase II transcription regulatory region sequence-specific DNA binding"/>
    <property type="evidence" value="ECO:0007669"/>
    <property type="project" value="TreeGrafter"/>
</dbReference>
<feature type="domain" description="BHLH" evidence="2">
    <location>
        <begin position="132"/>
        <end position="184"/>
    </location>
</feature>
<dbReference type="EMBL" id="JASAOG010000001">
    <property type="protein sequence ID" value="KAK0070146.1"/>
    <property type="molecule type" value="Genomic_DNA"/>
</dbReference>
<dbReference type="PANTHER" id="PTHR23349">
    <property type="entry name" value="BASIC HELIX-LOOP-HELIX TRANSCRIPTION FACTOR, TWIST"/>
    <property type="match status" value="1"/>
</dbReference>
<dbReference type="SMART" id="SM00353">
    <property type="entry name" value="HLH"/>
    <property type="match status" value="1"/>
</dbReference>
<evidence type="ECO:0000259" key="2">
    <source>
        <dbReference type="PROSITE" id="PS50888"/>
    </source>
</evidence>
<name>A0AAD8FP93_BIOPF</name>
<dbReference type="Gene3D" id="4.10.280.10">
    <property type="entry name" value="Helix-loop-helix DNA-binding domain"/>
    <property type="match status" value="1"/>
</dbReference>